<dbReference type="EMBL" id="BARU01020272">
    <property type="protein sequence ID" value="GAH61430.1"/>
    <property type="molecule type" value="Genomic_DNA"/>
</dbReference>
<comment type="caution">
    <text evidence="1">The sequence shown here is derived from an EMBL/GenBank/DDBJ whole genome shotgun (WGS) entry which is preliminary data.</text>
</comment>
<dbReference type="InterPro" id="IPR016102">
    <property type="entry name" value="Succinyl-CoA_synth-like"/>
</dbReference>
<sequence>GLFNMMFCSKQFRFLSNVDQIIEIASRSPKPIFFWLIGEDKEVRRNSELLAKNNLPSFSSLEDMVKNFWVLVQESNNKNKILNKFMTQN</sequence>
<gene>
    <name evidence="1" type="ORF">S03H2_33318</name>
</gene>
<dbReference type="Gene3D" id="3.40.50.261">
    <property type="entry name" value="Succinyl-CoA synthetase domains"/>
    <property type="match status" value="1"/>
</dbReference>
<feature type="non-terminal residue" evidence="1">
    <location>
        <position position="1"/>
    </location>
</feature>
<dbReference type="AlphaFoldDB" id="X1HWH7"/>
<reference evidence="1" key="1">
    <citation type="journal article" date="2014" name="Front. Microbiol.">
        <title>High frequency of phylogenetically diverse reductive dehalogenase-homologous genes in deep subseafloor sedimentary metagenomes.</title>
        <authorList>
            <person name="Kawai M."/>
            <person name="Futagami T."/>
            <person name="Toyoda A."/>
            <person name="Takaki Y."/>
            <person name="Nishi S."/>
            <person name="Hori S."/>
            <person name="Arai W."/>
            <person name="Tsubouchi T."/>
            <person name="Morono Y."/>
            <person name="Uchiyama I."/>
            <person name="Ito T."/>
            <person name="Fujiyama A."/>
            <person name="Inagaki F."/>
            <person name="Takami H."/>
        </authorList>
    </citation>
    <scope>NUCLEOTIDE SEQUENCE</scope>
    <source>
        <strain evidence="1">Expedition CK06-06</strain>
    </source>
</reference>
<organism evidence="1">
    <name type="scientific">marine sediment metagenome</name>
    <dbReference type="NCBI Taxonomy" id="412755"/>
    <lineage>
        <taxon>unclassified sequences</taxon>
        <taxon>metagenomes</taxon>
        <taxon>ecological metagenomes</taxon>
    </lineage>
</organism>
<accession>X1HWH7</accession>
<proteinExistence type="predicted"/>
<name>X1HWH7_9ZZZZ</name>
<protein>
    <submittedName>
        <fullName evidence="1">Uncharacterized protein</fullName>
    </submittedName>
</protein>
<evidence type="ECO:0000313" key="1">
    <source>
        <dbReference type="EMBL" id="GAH61430.1"/>
    </source>
</evidence>